<dbReference type="GO" id="GO:0071555">
    <property type="term" value="P:cell wall organization"/>
    <property type="evidence" value="ECO:0007669"/>
    <property type="project" value="UniProtKB-KW"/>
</dbReference>
<dbReference type="Pfam" id="PF03717">
    <property type="entry name" value="PBP_dimer"/>
    <property type="match status" value="1"/>
</dbReference>
<evidence type="ECO:0000256" key="10">
    <source>
        <dbReference type="ARBA" id="ARBA00022989"/>
    </source>
</evidence>
<dbReference type="GO" id="GO:0005886">
    <property type="term" value="C:plasma membrane"/>
    <property type="evidence" value="ECO:0007669"/>
    <property type="project" value="UniProtKB-SubCell"/>
</dbReference>
<evidence type="ECO:0000256" key="1">
    <source>
        <dbReference type="ARBA" id="ARBA00004167"/>
    </source>
</evidence>
<dbReference type="GO" id="GO:0009252">
    <property type="term" value="P:peptidoglycan biosynthetic process"/>
    <property type="evidence" value="ECO:0007669"/>
    <property type="project" value="UniProtKB-KW"/>
</dbReference>
<dbReference type="NCBIfam" id="TIGR03423">
    <property type="entry name" value="pbp2_mrdA"/>
    <property type="match status" value="1"/>
</dbReference>
<comment type="subcellular location">
    <subcellularLocation>
        <location evidence="2">Cell membrane</location>
    </subcellularLocation>
    <subcellularLocation>
        <location evidence="1">Membrane</location>
        <topology evidence="1">Single-pass membrane protein</topology>
    </subcellularLocation>
</comment>
<feature type="domain" description="Penicillin-binding protein transpeptidase" evidence="14">
    <location>
        <begin position="327"/>
        <end position="661"/>
    </location>
</feature>
<dbReference type="SUPFAM" id="SSF56601">
    <property type="entry name" value="beta-lactamase/transpeptidase-like"/>
    <property type="match status" value="1"/>
</dbReference>
<evidence type="ECO:0000256" key="7">
    <source>
        <dbReference type="ARBA" id="ARBA00022801"/>
    </source>
</evidence>
<dbReference type="InterPro" id="IPR017790">
    <property type="entry name" value="Penicillin-binding_protein_2"/>
</dbReference>
<dbReference type="PANTHER" id="PTHR30627:SF2">
    <property type="entry name" value="PEPTIDOGLYCAN D,D-TRANSPEPTIDASE MRDA"/>
    <property type="match status" value="1"/>
</dbReference>
<gene>
    <name evidence="16" type="ORF">XD87_0143</name>
</gene>
<keyword evidence="7" id="KW-0378">Hydrolase</keyword>
<accession>A0A101GZ84</accession>
<keyword evidence="3" id="KW-1003">Cell membrane</keyword>
<evidence type="ECO:0000259" key="14">
    <source>
        <dbReference type="Pfam" id="PF00905"/>
    </source>
</evidence>
<dbReference type="InterPro" id="IPR012338">
    <property type="entry name" value="Beta-lactam/transpept-like"/>
</dbReference>
<dbReference type="InterPro" id="IPR036138">
    <property type="entry name" value="PBP_dimer_sf"/>
</dbReference>
<keyword evidence="8" id="KW-0133">Cell shape</keyword>
<evidence type="ECO:0000256" key="9">
    <source>
        <dbReference type="ARBA" id="ARBA00022984"/>
    </source>
</evidence>
<dbReference type="AlphaFoldDB" id="A0A101GZ84"/>
<dbReference type="Gene3D" id="3.90.1310.10">
    <property type="entry name" value="Penicillin-binding protein 2a (Domain 2)"/>
    <property type="match status" value="1"/>
</dbReference>
<evidence type="ECO:0000256" key="13">
    <source>
        <dbReference type="SAM" id="Phobius"/>
    </source>
</evidence>
<evidence type="ECO:0000256" key="2">
    <source>
        <dbReference type="ARBA" id="ARBA00004236"/>
    </source>
</evidence>
<keyword evidence="12" id="KW-0961">Cell wall biogenesis/degradation</keyword>
<dbReference type="GO" id="GO:0071972">
    <property type="term" value="F:peptidoglycan L,D-transpeptidase activity"/>
    <property type="evidence" value="ECO:0007669"/>
    <property type="project" value="TreeGrafter"/>
</dbReference>
<dbReference type="InterPro" id="IPR005311">
    <property type="entry name" value="PBP_dimer"/>
</dbReference>
<keyword evidence="11 13" id="KW-0472">Membrane</keyword>
<dbReference type="PANTHER" id="PTHR30627">
    <property type="entry name" value="PEPTIDOGLYCAN D,D-TRANSPEPTIDASE"/>
    <property type="match status" value="1"/>
</dbReference>
<keyword evidence="10 13" id="KW-1133">Transmembrane helix</keyword>
<dbReference type="GO" id="GO:0008360">
    <property type="term" value="P:regulation of cell shape"/>
    <property type="evidence" value="ECO:0007669"/>
    <property type="project" value="UniProtKB-KW"/>
</dbReference>
<evidence type="ECO:0000256" key="8">
    <source>
        <dbReference type="ARBA" id="ARBA00022960"/>
    </source>
</evidence>
<evidence type="ECO:0000256" key="12">
    <source>
        <dbReference type="ARBA" id="ARBA00023316"/>
    </source>
</evidence>
<evidence type="ECO:0000256" key="3">
    <source>
        <dbReference type="ARBA" id="ARBA00022475"/>
    </source>
</evidence>
<dbReference type="Gene3D" id="3.40.710.10">
    <property type="entry name" value="DD-peptidase/beta-lactamase superfamily"/>
    <property type="match status" value="1"/>
</dbReference>
<name>A0A101GZ84_9BACT</name>
<dbReference type="GO" id="GO:0009002">
    <property type="term" value="F:serine-type D-Ala-D-Ala carboxypeptidase activity"/>
    <property type="evidence" value="ECO:0007669"/>
    <property type="project" value="InterPro"/>
</dbReference>
<protein>
    <submittedName>
        <fullName evidence="16">Penicillin-binding protein 2</fullName>
    </submittedName>
</protein>
<proteinExistence type="predicted"/>
<organism evidence="16 17">
    <name type="scientific">candidate division WS6 bacterium 36_33</name>
    <dbReference type="NCBI Taxonomy" id="1641388"/>
    <lineage>
        <taxon>Bacteria</taxon>
        <taxon>Candidatus Dojkabacteria</taxon>
    </lineage>
</organism>
<dbReference type="Pfam" id="PF00905">
    <property type="entry name" value="Transpeptidase"/>
    <property type="match status" value="1"/>
</dbReference>
<comment type="caution">
    <text evidence="16">The sequence shown here is derived from an EMBL/GenBank/DDBJ whole genome shotgun (WGS) entry which is preliminary data.</text>
</comment>
<dbReference type="PATRIC" id="fig|1641388.3.peg.101"/>
<keyword evidence="5" id="KW-0645">Protease</keyword>
<dbReference type="InterPro" id="IPR001460">
    <property type="entry name" value="PCN-bd_Tpept"/>
</dbReference>
<keyword evidence="9" id="KW-0573">Peptidoglycan synthesis</keyword>
<evidence type="ECO:0000313" key="16">
    <source>
        <dbReference type="EMBL" id="KUK67415.1"/>
    </source>
</evidence>
<reference evidence="17" key="1">
    <citation type="journal article" date="2015" name="MBio">
        <title>Genome-Resolved Metagenomic Analysis Reveals Roles for Candidate Phyla and Other Microbial Community Members in Biogeochemical Transformations in Oil Reservoirs.</title>
        <authorList>
            <person name="Hu P."/>
            <person name="Tom L."/>
            <person name="Singh A."/>
            <person name="Thomas B.C."/>
            <person name="Baker B.J."/>
            <person name="Piceno Y.M."/>
            <person name="Andersen G.L."/>
            <person name="Banfield J.F."/>
        </authorList>
    </citation>
    <scope>NUCLEOTIDE SEQUENCE [LARGE SCALE GENOMIC DNA]</scope>
</reference>
<sequence>MNLKISKDLQNGNPKRKRLFVKGSSTNINGVAKNIKKTLLEPSKENGDVRWNYLLVFLLFLFLLGVLIFELSSLQIVEGEEMLVRSVNNQVRIRKVPPYRGVIFDRNGKQLAVNESAMNVYLAIEHYLDQEGLIDTTLVEETSNTLGGILGSNWEHSTDEGDKQFKTISEKIYSIHSESPYFSEILIARDIDNDVAIKIKAMSEELPGVYIDSGSKRFYPEREVLSHVLGYTGTVSSEDISELDYVSPTDVIGRTGLEREYDEDLLGQAGEIAWEVDAVGRTISKEGYVIKEPVSGKNLYLTIDLDIQKQLYDLIREGVKEYDAQGGAAVIQDPQTGEIIAIVSYPSYDNNLFVGGISSSEYSKLITNPSNPLLNRAIAAQVPPGSTFKTLVAIAGLDSGAITKDTVYVSRRGYTFSSGAPFQDYRNSAYGALNLIDAISVSSNIYFCELIRNWDMDKLVPYLEDFGIGSYTGIDIPGEAPGRLPSPENKIALANTTNPWLDAVWYPEGDSCNSVIGQGITLVTPLQMANWTSAIANEGTLHTPHVGDYFLNEDGERKTLEYEPIRTEVASKDAIKTVKEGMWSAVNGPRATIRTLSGLGVEVAAKTGTAEFGALSKDGTYESTHAWATSFFPYDKPKYVMTIFLEDGGESINAVRIARQMVEWMIKEDLI</sequence>
<feature type="domain" description="Penicillin-binding protein dimerisation" evidence="15">
    <location>
        <begin position="96"/>
        <end position="285"/>
    </location>
</feature>
<keyword evidence="4" id="KW-0997">Cell inner membrane</keyword>
<dbReference type="EMBL" id="LGGI01000012">
    <property type="protein sequence ID" value="KUK67415.1"/>
    <property type="molecule type" value="Genomic_DNA"/>
</dbReference>
<dbReference type="SUPFAM" id="SSF56519">
    <property type="entry name" value="Penicillin binding protein dimerisation domain"/>
    <property type="match status" value="1"/>
</dbReference>
<evidence type="ECO:0000313" key="17">
    <source>
        <dbReference type="Proteomes" id="UP000053469"/>
    </source>
</evidence>
<evidence type="ECO:0000256" key="4">
    <source>
        <dbReference type="ARBA" id="ARBA00022519"/>
    </source>
</evidence>
<dbReference type="GO" id="GO:0008658">
    <property type="term" value="F:penicillin binding"/>
    <property type="evidence" value="ECO:0007669"/>
    <property type="project" value="InterPro"/>
</dbReference>
<evidence type="ECO:0000256" key="5">
    <source>
        <dbReference type="ARBA" id="ARBA00022670"/>
    </source>
</evidence>
<dbReference type="Proteomes" id="UP000053469">
    <property type="component" value="Unassembled WGS sequence"/>
</dbReference>
<evidence type="ECO:0000259" key="15">
    <source>
        <dbReference type="Pfam" id="PF03717"/>
    </source>
</evidence>
<evidence type="ECO:0000256" key="11">
    <source>
        <dbReference type="ARBA" id="ARBA00023136"/>
    </source>
</evidence>
<dbReference type="GO" id="GO:0006508">
    <property type="term" value="P:proteolysis"/>
    <property type="evidence" value="ECO:0007669"/>
    <property type="project" value="UniProtKB-KW"/>
</dbReference>
<evidence type="ECO:0000256" key="6">
    <source>
        <dbReference type="ARBA" id="ARBA00022692"/>
    </source>
</evidence>
<dbReference type="InterPro" id="IPR050515">
    <property type="entry name" value="Beta-lactam/transpept"/>
</dbReference>
<keyword evidence="6 13" id="KW-0812">Transmembrane</keyword>
<feature type="transmembrane region" description="Helical" evidence="13">
    <location>
        <begin position="51"/>
        <end position="69"/>
    </location>
</feature>